<dbReference type="Pfam" id="PF03692">
    <property type="entry name" value="CxxCxxCC"/>
    <property type="match status" value="1"/>
</dbReference>
<proteinExistence type="predicted"/>
<sequence>MAAFLGVDAGEFRNRFVTGKWRAPSLKEKSGGECVFHDAVTNLCRIYPVRPLQCSLFPFWPVLLASPEAWDEAARSCPGMNGGEFHSAEEIALAMAACPFPDLL</sequence>
<evidence type="ECO:0008006" key="2">
    <source>
        <dbReference type="Google" id="ProtNLM"/>
    </source>
</evidence>
<dbReference type="InterPro" id="IPR005358">
    <property type="entry name" value="Puta_zinc/iron-chelating_dom"/>
</dbReference>
<accession>A0A644YDD7</accession>
<organism evidence="1">
    <name type="scientific">bioreactor metagenome</name>
    <dbReference type="NCBI Taxonomy" id="1076179"/>
    <lineage>
        <taxon>unclassified sequences</taxon>
        <taxon>metagenomes</taxon>
        <taxon>ecological metagenomes</taxon>
    </lineage>
</organism>
<dbReference type="AlphaFoldDB" id="A0A644YDD7"/>
<reference evidence="1" key="1">
    <citation type="submission" date="2019-08" db="EMBL/GenBank/DDBJ databases">
        <authorList>
            <person name="Kucharzyk K."/>
            <person name="Murdoch R.W."/>
            <person name="Higgins S."/>
            <person name="Loffler F."/>
        </authorList>
    </citation>
    <scope>NUCLEOTIDE SEQUENCE</scope>
</reference>
<evidence type="ECO:0000313" key="1">
    <source>
        <dbReference type="EMBL" id="MPM25891.1"/>
    </source>
</evidence>
<dbReference type="EMBL" id="VSSQ01004602">
    <property type="protein sequence ID" value="MPM25891.1"/>
    <property type="molecule type" value="Genomic_DNA"/>
</dbReference>
<gene>
    <name evidence="1" type="ORF">SDC9_72392</name>
</gene>
<dbReference type="PANTHER" id="PTHR35866:SF1">
    <property type="entry name" value="YKGJ FAMILY CYSTEINE CLUSTER PROTEIN"/>
    <property type="match status" value="1"/>
</dbReference>
<comment type="caution">
    <text evidence="1">The sequence shown here is derived from an EMBL/GenBank/DDBJ whole genome shotgun (WGS) entry which is preliminary data.</text>
</comment>
<dbReference type="PANTHER" id="PTHR35866">
    <property type="entry name" value="PUTATIVE-RELATED"/>
    <property type="match status" value="1"/>
</dbReference>
<protein>
    <recommendedName>
        <fullName evidence="2">Zinc/iron-chelating domain-containing protein</fullName>
    </recommendedName>
</protein>
<name>A0A644YDD7_9ZZZZ</name>